<name>A0A069CYC1_WEIOS</name>
<sequence>MALFKFSFFRAKPQTLFFQMLIDWLWWYVFQPQGSWAVLIFIAFLPGMDLISAVGSFWNYIKAKR</sequence>
<proteinExistence type="predicted"/>
<dbReference type="STRING" id="1329250.WOSG25_011980"/>
<dbReference type="EMBL" id="DF820484">
    <property type="protein sequence ID" value="GAK30101.1"/>
    <property type="molecule type" value="Genomic_DNA"/>
</dbReference>
<keyword evidence="1" id="KW-1133">Transmembrane helix</keyword>
<keyword evidence="1" id="KW-0472">Membrane</keyword>
<dbReference type="Proteomes" id="UP000030643">
    <property type="component" value="Unassembled WGS sequence"/>
</dbReference>
<gene>
    <name evidence="2" type="ORF">WOSG25_011980</name>
</gene>
<keyword evidence="1" id="KW-0812">Transmembrane</keyword>
<feature type="transmembrane region" description="Helical" evidence="1">
    <location>
        <begin position="36"/>
        <end position="61"/>
    </location>
</feature>
<evidence type="ECO:0000313" key="2">
    <source>
        <dbReference type="EMBL" id="GAK30101.1"/>
    </source>
</evidence>
<evidence type="ECO:0000313" key="3">
    <source>
        <dbReference type="Proteomes" id="UP000030643"/>
    </source>
</evidence>
<accession>A0A069CYC1</accession>
<organism evidence="2 3">
    <name type="scientific">Weissella oryzae (strain DSM 25784 / JCM 18191 / LMG 30913 / SG25)</name>
    <dbReference type="NCBI Taxonomy" id="1329250"/>
    <lineage>
        <taxon>Bacteria</taxon>
        <taxon>Bacillati</taxon>
        <taxon>Bacillota</taxon>
        <taxon>Bacilli</taxon>
        <taxon>Lactobacillales</taxon>
        <taxon>Lactobacillaceae</taxon>
        <taxon>Weissella</taxon>
    </lineage>
</organism>
<dbReference type="RefSeq" id="WP_045476282.1">
    <property type="nucleotide sequence ID" value="NZ_DF820484.1"/>
</dbReference>
<protein>
    <submittedName>
        <fullName evidence="2">Uncharacterized protein</fullName>
    </submittedName>
</protein>
<dbReference type="OrthoDB" id="2146371at2"/>
<dbReference type="AlphaFoldDB" id="A0A069CYC1"/>
<reference evidence="3" key="1">
    <citation type="journal article" date="2014" name="Genome Announc.">
        <title>Draft genome sequence of Weissella oryzae SG25T, isolated from fermented rice grains.</title>
        <authorList>
            <person name="Tanizawa Y."/>
            <person name="Fujisawa T."/>
            <person name="Mochizuki T."/>
            <person name="Kaminuma E."/>
            <person name="Suzuki Y."/>
            <person name="Nakamura Y."/>
            <person name="Tohno M."/>
        </authorList>
    </citation>
    <scope>NUCLEOTIDE SEQUENCE [LARGE SCALE GENOMIC DNA]</scope>
    <source>
        <strain evidence="3">DSM 25784 / JCM 18191 / LMG 30913 / SG25</strain>
    </source>
</reference>
<evidence type="ECO:0000256" key="1">
    <source>
        <dbReference type="SAM" id="Phobius"/>
    </source>
</evidence>
<keyword evidence="3" id="KW-1185">Reference proteome</keyword>